<dbReference type="InterPro" id="IPR039422">
    <property type="entry name" value="MarR/SlyA-like"/>
</dbReference>
<evidence type="ECO:0000313" key="5">
    <source>
        <dbReference type="Proteomes" id="UP000577408"/>
    </source>
</evidence>
<dbReference type="GO" id="GO:0003700">
    <property type="term" value="F:DNA-binding transcription factor activity"/>
    <property type="evidence" value="ECO:0007669"/>
    <property type="project" value="InterPro"/>
</dbReference>
<dbReference type="InterPro" id="IPR000835">
    <property type="entry name" value="HTH_MarR-typ"/>
</dbReference>
<dbReference type="PANTHER" id="PTHR33164">
    <property type="entry name" value="TRANSCRIPTIONAL REGULATOR, MARR FAMILY"/>
    <property type="match status" value="1"/>
</dbReference>
<dbReference type="InterPro" id="IPR023187">
    <property type="entry name" value="Tscrpt_reg_MarR-type_CS"/>
</dbReference>
<dbReference type="Gene3D" id="1.10.10.10">
    <property type="entry name" value="Winged helix-like DNA-binding domain superfamily/Winged helix DNA-binding domain"/>
    <property type="match status" value="1"/>
</dbReference>
<gene>
    <name evidence="4" type="ORF">HMA55_01630</name>
</gene>
<dbReference type="SMART" id="SM00347">
    <property type="entry name" value="HTH_MARR"/>
    <property type="match status" value="1"/>
</dbReference>
<evidence type="ECO:0000313" key="4">
    <source>
        <dbReference type="EMBL" id="MBA1836620.1"/>
    </source>
</evidence>
<dbReference type="PROSITE" id="PS01117">
    <property type="entry name" value="HTH_MARR_1"/>
    <property type="match status" value="1"/>
</dbReference>
<dbReference type="EMBL" id="JABFED010000001">
    <property type="protein sequence ID" value="MBA1836620.1"/>
    <property type="molecule type" value="Genomic_DNA"/>
</dbReference>
<comment type="caution">
    <text evidence="4">The sequence shown here is derived from an EMBL/GenBank/DDBJ whole genome shotgun (WGS) entry which is preliminary data.</text>
</comment>
<reference evidence="4 5" key="1">
    <citation type="submission" date="2020-05" db="EMBL/GenBank/DDBJ databases">
        <title>Descriptions of Corynebacterium xxxx sp. nov., Corynebacterium yyyy sp. nov. and Corynebacterium zzzz sp. nov.</title>
        <authorList>
            <person name="Zhang G."/>
        </authorList>
    </citation>
    <scope>NUCLEOTIDE SEQUENCE [LARGE SCALE GENOMIC DNA]</scope>
    <source>
        <strain evidence="5">zg-913</strain>
    </source>
</reference>
<dbReference type="SUPFAM" id="SSF46785">
    <property type="entry name" value="Winged helix' DNA-binding domain"/>
    <property type="match status" value="1"/>
</dbReference>
<sequence>MRCTVLASAHEEPSAEALRIAADIRPAMTSLYVAYFRNAQHSDLTGPQLSVLHRLGFNGPTRISKLAGDEGVRLPTASNTVNQLEKRDLVRRVRSEDDRRGVTVELTDFGRAELERVGAERTRSLAQMLGTLDDGALHQLDSLTGVLNELARAYAAGAPS</sequence>
<dbReference type="GO" id="GO:0006950">
    <property type="term" value="P:response to stress"/>
    <property type="evidence" value="ECO:0007669"/>
    <property type="project" value="TreeGrafter"/>
</dbReference>
<accession>A0A7H0K9V0</accession>
<name>A0A7H0K9V0_9CORY</name>
<evidence type="ECO:0000256" key="2">
    <source>
        <dbReference type="ARBA" id="ARBA00023125"/>
    </source>
</evidence>
<dbReference type="RefSeq" id="WP_181191347.1">
    <property type="nucleotide sequence ID" value="NZ_JABFED010000001.1"/>
</dbReference>
<dbReference type="PROSITE" id="PS50995">
    <property type="entry name" value="HTH_MARR_2"/>
    <property type="match status" value="1"/>
</dbReference>
<evidence type="ECO:0000256" key="3">
    <source>
        <dbReference type="ARBA" id="ARBA00023163"/>
    </source>
</evidence>
<protein>
    <submittedName>
        <fullName evidence="4">MarR family transcriptional regulator</fullName>
    </submittedName>
</protein>
<keyword evidence="1" id="KW-0805">Transcription regulation</keyword>
<keyword evidence="2" id="KW-0238">DNA-binding</keyword>
<keyword evidence="5" id="KW-1185">Reference proteome</keyword>
<evidence type="ECO:0000256" key="1">
    <source>
        <dbReference type="ARBA" id="ARBA00023015"/>
    </source>
</evidence>
<keyword evidence="3" id="KW-0804">Transcription</keyword>
<dbReference type="PANTHER" id="PTHR33164:SF99">
    <property type="entry name" value="MARR FAMILY REGULATORY PROTEIN"/>
    <property type="match status" value="1"/>
</dbReference>
<dbReference type="AlphaFoldDB" id="A0A7H0K9V0"/>
<dbReference type="Pfam" id="PF01047">
    <property type="entry name" value="MarR"/>
    <property type="match status" value="1"/>
</dbReference>
<organism evidence="4 5">
    <name type="scientific">Corynebacterium wankanglinii</name>
    <dbReference type="NCBI Taxonomy" id="2735136"/>
    <lineage>
        <taxon>Bacteria</taxon>
        <taxon>Bacillati</taxon>
        <taxon>Actinomycetota</taxon>
        <taxon>Actinomycetes</taxon>
        <taxon>Mycobacteriales</taxon>
        <taxon>Corynebacteriaceae</taxon>
        <taxon>Corynebacterium</taxon>
    </lineage>
</organism>
<dbReference type="GO" id="GO:0003677">
    <property type="term" value="F:DNA binding"/>
    <property type="evidence" value="ECO:0007669"/>
    <property type="project" value="UniProtKB-KW"/>
</dbReference>
<dbReference type="InterPro" id="IPR036388">
    <property type="entry name" value="WH-like_DNA-bd_sf"/>
</dbReference>
<proteinExistence type="predicted"/>
<dbReference type="InterPro" id="IPR036390">
    <property type="entry name" value="WH_DNA-bd_sf"/>
</dbReference>
<dbReference type="Proteomes" id="UP000577408">
    <property type="component" value="Unassembled WGS sequence"/>
</dbReference>